<evidence type="ECO:0000313" key="3">
    <source>
        <dbReference type="Proteomes" id="UP000325945"/>
    </source>
</evidence>
<evidence type="ECO:0000259" key="1">
    <source>
        <dbReference type="Pfam" id="PF01823"/>
    </source>
</evidence>
<name>A0A5N6WV02_9EURO</name>
<sequence length="756" mass="83570">MLGHKYGGLIQCSSASGFLLKTFSIASQPSLNRLLVLPNMSASGNEQSEIQEDVEEAEKANENDSQALFDVYVYDDRSGQAKMEKFVTLGSFKNVQGTKLSQIRAMLNNENALSFRLQGAPFCNKIGAVANENLPFAEYIKSLDRGGTKSEEKTEQQGYSLIVPTGDAPVTEPHAYAVYFKPRALSAGMDDATKEFMKEKLDLELRKAELKTGDKPDILTSSYNHSSFMAGISKTDVVHPADMTQGQWNIVMETNSLLHASYVRLPSHGIVKKVERSMYPAFKLRPRQFYDFNASLDHKDIAAPMRNLIIPRYRVEDDSYVEVSENQTSVARAIASSSLSEIAAEAAVAGVNAGFKNEEAASKSNAKTKNTKQMTITYNFPRVVLQLDEESLQLSDECAEALKHVKDKASLQAFKDKYGTFFATRIELGGRLHATEDSTALAEEKVAEKSKAMKIAAGLSFSSPYVQASVSASSASSNASKDEKNNSSLNLGMTWEAKGGDTLLCNNPSAWCATVASFYNWRVVKQENLLSIEDMISRIPECASAKSVLDSILNDKTVPTENSIPVRFKRKAIGHSSMTLEDQPSEWIKKQIWRTAPGSHSPQNEKLISTPTVDRWREENSKKWRTVYLLADSKPASHRVFNMHGPNSNGRLLNGYSYTICGDMDNTYLQGTSTLPEYKKSFLHDGVKETAWTFKIKSTNYLLPSGAVLNPGTEVHLQIYDHEGRSLGPMSHFSSSGIGFLAISEKDPVNLILEYP</sequence>
<dbReference type="EMBL" id="ML741815">
    <property type="protein sequence ID" value="KAE8324704.1"/>
    <property type="molecule type" value="Genomic_DNA"/>
</dbReference>
<dbReference type="AlphaFoldDB" id="A0A5N6WV02"/>
<feature type="domain" description="MACPF" evidence="1">
    <location>
        <begin position="361"/>
        <end position="537"/>
    </location>
</feature>
<dbReference type="Proteomes" id="UP000325945">
    <property type="component" value="Unassembled WGS sequence"/>
</dbReference>
<reference evidence="3" key="1">
    <citation type="submission" date="2019-04" db="EMBL/GenBank/DDBJ databases">
        <title>Friends and foes A comparative genomics studyof 23 Aspergillus species from section Flavi.</title>
        <authorList>
            <consortium name="DOE Joint Genome Institute"/>
            <person name="Kjaerbolling I."/>
            <person name="Vesth T."/>
            <person name="Frisvad J.C."/>
            <person name="Nybo J.L."/>
            <person name="Theobald S."/>
            <person name="Kildgaard S."/>
            <person name="Isbrandt T."/>
            <person name="Kuo A."/>
            <person name="Sato A."/>
            <person name="Lyhne E.K."/>
            <person name="Kogle M.E."/>
            <person name="Wiebenga A."/>
            <person name="Kun R.S."/>
            <person name="Lubbers R.J."/>
            <person name="Makela M.R."/>
            <person name="Barry K."/>
            <person name="Chovatia M."/>
            <person name="Clum A."/>
            <person name="Daum C."/>
            <person name="Haridas S."/>
            <person name="He G."/>
            <person name="LaButti K."/>
            <person name="Lipzen A."/>
            <person name="Mondo S."/>
            <person name="Riley R."/>
            <person name="Salamov A."/>
            <person name="Simmons B.A."/>
            <person name="Magnuson J.K."/>
            <person name="Henrissat B."/>
            <person name="Mortensen U.H."/>
            <person name="Larsen T.O."/>
            <person name="Devries R.P."/>
            <person name="Grigoriev I.V."/>
            <person name="Machida M."/>
            <person name="Baker S.E."/>
            <person name="Andersen M.R."/>
        </authorList>
    </citation>
    <scope>NUCLEOTIDE SEQUENCE [LARGE SCALE GENOMIC DNA]</scope>
    <source>
        <strain evidence="3">CBS 130017</strain>
    </source>
</reference>
<dbReference type="InterPro" id="IPR020864">
    <property type="entry name" value="MACPF"/>
</dbReference>
<proteinExistence type="predicted"/>
<dbReference type="Pfam" id="PF01823">
    <property type="entry name" value="MACPF"/>
    <property type="match status" value="1"/>
</dbReference>
<protein>
    <recommendedName>
        <fullName evidence="1">MACPF domain-containing protein</fullName>
    </recommendedName>
</protein>
<keyword evidence="3" id="KW-1185">Reference proteome</keyword>
<accession>A0A5N6WV02</accession>
<evidence type="ECO:0000313" key="2">
    <source>
        <dbReference type="EMBL" id="KAE8324704.1"/>
    </source>
</evidence>
<gene>
    <name evidence="2" type="ORF">BDV39DRAFT_207618</name>
</gene>
<organism evidence="2 3">
    <name type="scientific">Aspergillus sergii</name>
    <dbReference type="NCBI Taxonomy" id="1034303"/>
    <lineage>
        <taxon>Eukaryota</taxon>
        <taxon>Fungi</taxon>
        <taxon>Dikarya</taxon>
        <taxon>Ascomycota</taxon>
        <taxon>Pezizomycotina</taxon>
        <taxon>Eurotiomycetes</taxon>
        <taxon>Eurotiomycetidae</taxon>
        <taxon>Eurotiales</taxon>
        <taxon>Aspergillaceae</taxon>
        <taxon>Aspergillus</taxon>
        <taxon>Aspergillus subgen. Circumdati</taxon>
    </lineage>
</organism>